<accession>A0A5Q3Q8K6</accession>
<dbReference type="Gene3D" id="2.130.10.10">
    <property type="entry name" value="YVTN repeat-like/Quinoprotein amine dehydrogenase"/>
    <property type="match status" value="1"/>
</dbReference>
<dbReference type="InterPro" id="IPR050282">
    <property type="entry name" value="Cycloisomerase_2"/>
</dbReference>
<evidence type="ECO:0000256" key="2">
    <source>
        <dbReference type="SAM" id="MobiDB-lite"/>
    </source>
</evidence>
<reference evidence="4" key="1">
    <citation type="submission" date="2019-11" db="EMBL/GenBank/DDBJ databases">
        <title>The complete genome sequence of Saccharopolyspora sp. E2A.</title>
        <authorList>
            <person name="Zhang G."/>
        </authorList>
    </citation>
    <scope>NUCLEOTIDE SEQUENCE [LARGE SCALE GENOMIC DNA]</scope>
    <source>
        <strain evidence="4">E2A</strain>
    </source>
</reference>
<dbReference type="KEGG" id="sace:GIY23_08355"/>
<dbReference type="PANTHER" id="PTHR30344">
    <property type="entry name" value="6-PHOSPHOGLUCONOLACTONASE-RELATED"/>
    <property type="match status" value="1"/>
</dbReference>
<dbReference type="Pfam" id="PF10282">
    <property type="entry name" value="Lactonase"/>
    <property type="match status" value="1"/>
</dbReference>
<name>A0A5Q3Q8K6_9PSEU</name>
<proteinExistence type="inferred from homology"/>
<dbReference type="EMBL" id="CP045929">
    <property type="protein sequence ID" value="QGK69534.1"/>
    <property type="molecule type" value="Genomic_DNA"/>
</dbReference>
<evidence type="ECO:0000313" key="3">
    <source>
        <dbReference type="EMBL" id="QGK69534.1"/>
    </source>
</evidence>
<dbReference type="GO" id="GO:0005829">
    <property type="term" value="C:cytosol"/>
    <property type="evidence" value="ECO:0007669"/>
    <property type="project" value="TreeGrafter"/>
</dbReference>
<organism evidence="3 4">
    <name type="scientific">Allosaccharopolyspora coralli</name>
    <dbReference type="NCBI Taxonomy" id="2665642"/>
    <lineage>
        <taxon>Bacteria</taxon>
        <taxon>Bacillati</taxon>
        <taxon>Actinomycetota</taxon>
        <taxon>Actinomycetes</taxon>
        <taxon>Pseudonocardiales</taxon>
        <taxon>Pseudonocardiaceae</taxon>
        <taxon>Allosaccharopolyspora</taxon>
    </lineage>
</organism>
<dbReference type="SUPFAM" id="SSF51004">
    <property type="entry name" value="C-terminal (heme d1) domain of cytochrome cd1-nitrite reductase"/>
    <property type="match status" value="1"/>
</dbReference>
<comment type="similarity">
    <text evidence="1">Belongs to the cycloisomerase 2 family.</text>
</comment>
<evidence type="ECO:0000313" key="4">
    <source>
        <dbReference type="Proteomes" id="UP000371041"/>
    </source>
</evidence>
<dbReference type="AlphaFoldDB" id="A0A5Q3Q8K6"/>
<feature type="region of interest" description="Disordered" evidence="2">
    <location>
        <begin position="147"/>
        <end position="168"/>
    </location>
</feature>
<evidence type="ECO:0000256" key="1">
    <source>
        <dbReference type="ARBA" id="ARBA00005564"/>
    </source>
</evidence>
<dbReference type="PANTHER" id="PTHR30344:SF1">
    <property type="entry name" value="6-PHOSPHOGLUCONOLACTONASE"/>
    <property type="match status" value="1"/>
</dbReference>
<dbReference type="InterPro" id="IPR019405">
    <property type="entry name" value="Lactonase_7-beta_prop"/>
</dbReference>
<dbReference type="InterPro" id="IPR011048">
    <property type="entry name" value="Haem_d1_sf"/>
</dbReference>
<dbReference type="Proteomes" id="UP000371041">
    <property type="component" value="Chromosome"/>
</dbReference>
<dbReference type="GO" id="GO:0017057">
    <property type="term" value="F:6-phosphogluconolactonase activity"/>
    <property type="evidence" value="ECO:0007669"/>
    <property type="project" value="TreeGrafter"/>
</dbReference>
<dbReference type="InterPro" id="IPR015943">
    <property type="entry name" value="WD40/YVTN_repeat-like_dom_sf"/>
</dbReference>
<keyword evidence="4" id="KW-1185">Reference proteome</keyword>
<gene>
    <name evidence="3" type="ORF">GIY23_08355</name>
</gene>
<sequence length="365" mass="38098">MTLVSCVPGVDRARSERKQGDGVTANTYLGTYTSADSAATGIVAAEIDDSGRLRPTGRLAPATDPSFLALAPDRATVYAVREQRQGRVVAFRVRPDGTLTELNSQPTQGSDPCHLAVHPNGRFLFAANYASGDVVVYPLGEGGAVREPCHQAHHSGSGPNAQRQAGPHVHQVVVDPSGGRLLAVDLGTDTVSVYDIDRDSGHLALRSELATHAGAGPRHLAFLPSGTRFLLINELDSTVTECGWDPATATATAYRTVSIVPESFTGTTLAAEIVVSPDGRYAFASNRGHDSLAVLDLQEGVAVREIVPAGVRGPRHMSLARGGSVLVVAGETSHTVQSFAVEAGALRAIGEPVPTPSPVCVLPVE</sequence>
<protein>
    <submittedName>
        <fullName evidence="3">Beta-propeller fold lactonase family protein</fullName>
    </submittedName>
</protein>